<dbReference type="GO" id="GO:0003677">
    <property type="term" value="F:DNA binding"/>
    <property type="evidence" value="ECO:0007669"/>
    <property type="project" value="UniProtKB-KW"/>
</dbReference>
<dbReference type="InterPro" id="IPR013762">
    <property type="entry name" value="Integrase-like_cat_sf"/>
</dbReference>
<comment type="caution">
    <text evidence="3">The sequence shown here is derived from an EMBL/GenBank/DDBJ whole genome shotgun (WGS) entry which is preliminary data.</text>
</comment>
<name>A0A943EDD0_9FIRM</name>
<evidence type="ECO:0008006" key="5">
    <source>
        <dbReference type="Google" id="ProtNLM"/>
    </source>
</evidence>
<keyword evidence="1" id="KW-0238">DNA-binding</keyword>
<dbReference type="Gene3D" id="1.10.443.10">
    <property type="entry name" value="Intergrase catalytic core"/>
    <property type="match status" value="1"/>
</dbReference>
<evidence type="ECO:0000256" key="1">
    <source>
        <dbReference type="ARBA" id="ARBA00023125"/>
    </source>
</evidence>
<dbReference type="Gene3D" id="1.10.150.130">
    <property type="match status" value="1"/>
</dbReference>
<dbReference type="Proteomes" id="UP000754226">
    <property type="component" value="Unassembled WGS sequence"/>
</dbReference>
<dbReference type="SUPFAM" id="SSF56349">
    <property type="entry name" value="DNA breaking-rejoining enzymes"/>
    <property type="match status" value="1"/>
</dbReference>
<keyword evidence="2" id="KW-0233">DNA recombination</keyword>
<proteinExistence type="predicted"/>
<accession>A0A943EDD0</accession>
<dbReference type="AlphaFoldDB" id="A0A943EDD0"/>
<reference evidence="3" key="1">
    <citation type="submission" date="2021-02" db="EMBL/GenBank/DDBJ databases">
        <title>Infant gut strain persistence is associated with maternal origin, phylogeny, and functional potential including surface adhesion and iron acquisition.</title>
        <authorList>
            <person name="Lou Y.C."/>
        </authorList>
    </citation>
    <scope>NUCLEOTIDE SEQUENCE</scope>
    <source>
        <strain evidence="3">L3_106_000M1_dasL3_106_000M1_concoct_15</strain>
    </source>
</reference>
<gene>
    <name evidence="3" type="ORF">KHX13_07415</name>
</gene>
<dbReference type="GO" id="GO:0015074">
    <property type="term" value="P:DNA integration"/>
    <property type="evidence" value="ECO:0007669"/>
    <property type="project" value="InterPro"/>
</dbReference>
<dbReference type="InterPro" id="IPR011010">
    <property type="entry name" value="DNA_brk_join_enz"/>
</dbReference>
<evidence type="ECO:0000313" key="4">
    <source>
        <dbReference type="Proteomes" id="UP000754226"/>
    </source>
</evidence>
<evidence type="ECO:0000256" key="2">
    <source>
        <dbReference type="ARBA" id="ARBA00023172"/>
    </source>
</evidence>
<evidence type="ECO:0000313" key="3">
    <source>
        <dbReference type="EMBL" id="MBS5520137.1"/>
    </source>
</evidence>
<dbReference type="EMBL" id="JAGZCZ010000008">
    <property type="protein sequence ID" value="MBS5520137.1"/>
    <property type="molecule type" value="Genomic_DNA"/>
</dbReference>
<organism evidence="3 4">
    <name type="scientific">Acidaminococcus intestini</name>
    <dbReference type="NCBI Taxonomy" id="187327"/>
    <lineage>
        <taxon>Bacteria</taxon>
        <taxon>Bacillati</taxon>
        <taxon>Bacillota</taxon>
        <taxon>Negativicutes</taxon>
        <taxon>Acidaminococcales</taxon>
        <taxon>Acidaminococcaceae</taxon>
        <taxon>Acidaminococcus</taxon>
    </lineage>
</organism>
<dbReference type="InterPro" id="IPR010998">
    <property type="entry name" value="Integrase_recombinase_N"/>
</dbReference>
<dbReference type="GO" id="GO:0006310">
    <property type="term" value="P:DNA recombination"/>
    <property type="evidence" value="ECO:0007669"/>
    <property type="project" value="UniProtKB-KW"/>
</dbReference>
<sequence>MPNKSKMPRKAAYEAIQEKIKKKRAGIGDIILQTIIDDFVESRRSFVKESTLAGYQVVINKIYSHISPYAIVNNIKPGDIQTILKDITLSISRDYGKKIRVLHHGAWYIGYMNGKVASMDPIDRTAFPKIQQMAKKVREHEEKFLSTNKLNDVLSLIRKDYPFLADIFDFQARAGLRFGELAALREEDYDGNNIDVNATLCWTGRRKGAHRGTPKNAYKC</sequence>
<protein>
    <recommendedName>
        <fullName evidence="5">Tyr recombinase domain-containing protein</fullName>
    </recommendedName>
</protein>